<accession>A0A2U2J1L8</accession>
<dbReference type="Proteomes" id="UP000245916">
    <property type="component" value="Unassembled WGS sequence"/>
</dbReference>
<comment type="caution">
    <text evidence="1">The sequence shown here is derived from an EMBL/GenBank/DDBJ whole genome shotgun (WGS) entry which is preliminary data.</text>
</comment>
<evidence type="ECO:0000313" key="2">
    <source>
        <dbReference type="Proteomes" id="UP000245916"/>
    </source>
</evidence>
<dbReference type="RefSeq" id="WP_109270311.1">
    <property type="nucleotide sequence ID" value="NZ_QFFF01000001.1"/>
</dbReference>
<keyword evidence="2" id="KW-1185">Reference proteome</keyword>
<gene>
    <name evidence="1" type="ORF">DF286_04280</name>
</gene>
<evidence type="ECO:0000313" key="1">
    <source>
        <dbReference type="EMBL" id="PWG02171.1"/>
    </source>
</evidence>
<dbReference type="AlphaFoldDB" id="A0A2U2J1L8"/>
<organism evidence="1 2">
    <name type="scientific">Allosphingosinicella humi</name>
    <dbReference type="NCBI Taxonomy" id="2068657"/>
    <lineage>
        <taxon>Bacteria</taxon>
        <taxon>Pseudomonadati</taxon>
        <taxon>Pseudomonadota</taxon>
        <taxon>Alphaproteobacteria</taxon>
        <taxon>Sphingomonadales</taxon>
        <taxon>Sphingomonadaceae</taxon>
        <taxon>Allosphingosinicella</taxon>
    </lineage>
</organism>
<name>A0A2U2J1L8_9SPHN</name>
<proteinExistence type="predicted"/>
<sequence length="70" mass="7940">MRHYVHVADRAAFLEASALIAEYGELAVVEAANRADRSRSLGNVIHFCRWRQVERTIEMLSGKDVTDTVH</sequence>
<dbReference type="OrthoDB" id="7451367at2"/>
<dbReference type="EMBL" id="QFFF01000001">
    <property type="protein sequence ID" value="PWG02171.1"/>
    <property type="molecule type" value="Genomic_DNA"/>
</dbReference>
<protein>
    <submittedName>
        <fullName evidence="1">Uncharacterized protein</fullName>
    </submittedName>
</protein>
<reference evidence="1 2" key="1">
    <citation type="submission" date="2018-05" db="EMBL/GenBank/DDBJ databases">
        <title>Genome of Sphingosinicella humi QZX222.</title>
        <authorList>
            <person name="Qiao Z."/>
            <person name="Wang G."/>
        </authorList>
    </citation>
    <scope>NUCLEOTIDE SEQUENCE [LARGE SCALE GENOMIC DNA]</scope>
    <source>
        <strain evidence="1 2">QZX222</strain>
    </source>
</reference>